<accession>A0ABX1WRM0</accession>
<dbReference type="Proteomes" id="UP000732105">
    <property type="component" value="Unassembled WGS sequence"/>
</dbReference>
<proteinExistence type="predicted"/>
<organism evidence="2 3">
    <name type="scientific">Marinifilum caeruleilacunae</name>
    <dbReference type="NCBI Taxonomy" id="2499076"/>
    <lineage>
        <taxon>Bacteria</taxon>
        <taxon>Pseudomonadati</taxon>
        <taxon>Bacteroidota</taxon>
        <taxon>Bacteroidia</taxon>
        <taxon>Marinilabiliales</taxon>
        <taxon>Marinifilaceae</taxon>
    </lineage>
</organism>
<dbReference type="Pfam" id="PF13650">
    <property type="entry name" value="Asp_protease_2"/>
    <property type="match status" value="1"/>
</dbReference>
<feature type="domain" description="PDZ" evidence="1">
    <location>
        <begin position="311"/>
        <end position="376"/>
    </location>
</feature>
<dbReference type="PROSITE" id="PS50106">
    <property type="entry name" value="PDZ"/>
    <property type="match status" value="1"/>
</dbReference>
<dbReference type="InterPro" id="IPR021109">
    <property type="entry name" value="Peptidase_aspartic_dom_sf"/>
</dbReference>
<dbReference type="InterPro" id="IPR036034">
    <property type="entry name" value="PDZ_sf"/>
</dbReference>
<name>A0ABX1WRM0_9BACT</name>
<dbReference type="InterPro" id="IPR001478">
    <property type="entry name" value="PDZ"/>
</dbReference>
<dbReference type="InterPro" id="IPR041489">
    <property type="entry name" value="PDZ_6"/>
</dbReference>
<keyword evidence="3" id="KW-1185">Reference proteome</keyword>
<dbReference type="Pfam" id="PF17820">
    <property type="entry name" value="PDZ_6"/>
    <property type="match status" value="1"/>
</dbReference>
<gene>
    <name evidence="2" type="ORF">ELS83_02740</name>
</gene>
<dbReference type="EMBL" id="RZNH01000003">
    <property type="protein sequence ID" value="NOU58721.1"/>
    <property type="molecule type" value="Genomic_DNA"/>
</dbReference>
<dbReference type="Gene3D" id="2.40.70.10">
    <property type="entry name" value="Acid Proteases"/>
    <property type="match status" value="2"/>
</dbReference>
<protein>
    <submittedName>
        <fullName evidence="2">PDZ domain-containing protein</fullName>
    </submittedName>
</protein>
<sequence length="390" mass="43922">MKIVITLLLGVLSVYSVNAQIAVIPFDLKDGMIFLDVKVNDKTEARTFIFDSGAVTDVIDSTIANQLHLKGDYKLEVSGASGKKAHDVILNQKIRLQNNIEIDSTHLVLANLEKLRAKIERNFDGIMGYSLLRKYITKIDYENRKLELYHKIQNVDTLDYTAIPFVFDNGIPIPQFDISFTLRNGESFTGKILFDSGASLTLFINTPYNIHHNIIGKSDKSFISTSENIYGETIFNNVAIQSLNICGYDLGEMIIPISQDKNGISSHKDYLGLLGAKVISRFHVILDYSSFTLYLKPNRKFSTPFEFPTSGIKLKMKNDCITVDQVAKISPAYQKGIRKGDQLLSVNKDLSGNIDTYRTLLKKEGQKVHLEILNSEGETKTIRIKLERLL</sequence>
<dbReference type="Gene3D" id="2.30.42.10">
    <property type="match status" value="1"/>
</dbReference>
<evidence type="ECO:0000313" key="2">
    <source>
        <dbReference type="EMBL" id="NOU58721.1"/>
    </source>
</evidence>
<dbReference type="SUPFAM" id="SSF50156">
    <property type="entry name" value="PDZ domain-like"/>
    <property type="match status" value="1"/>
</dbReference>
<comment type="caution">
    <text evidence="2">The sequence shown here is derived from an EMBL/GenBank/DDBJ whole genome shotgun (WGS) entry which is preliminary data.</text>
</comment>
<dbReference type="RefSeq" id="WP_171594000.1">
    <property type="nucleotide sequence ID" value="NZ_RZNH01000003.1"/>
</dbReference>
<dbReference type="SMART" id="SM00228">
    <property type="entry name" value="PDZ"/>
    <property type="match status" value="1"/>
</dbReference>
<evidence type="ECO:0000313" key="3">
    <source>
        <dbReference type="Proteomes" id="UP000732105"/>
    </source>
</evidence>
<dbReference type="SUPFAM" id="SSF50630">
    <property type="entry name" value="Acid proteases"/>
    <property type="match status" value="1"/>
</dbReference>
<reference evidence="2 3" key="1">
    <citation type="submission" date="2018-12" db="EMBL/GenBank/DDBJ databases">
        <title>Marinifilum JC070 sp. nov., a marine bacterium isolated from Yongle Blue Hole in the South China Sea.</title>
        <authorList>
            <person name="Fu T."/>
        </authorList>
    </citation>
    <scope>NUCLEOTIDE SEQUENCE [LARGE SCALE GENOMIC DNA]</scope>
    <source>
        <strain evidence="2 3">JC070</strain>
    </source>
</reference>
<evidence type="ECO:0000259" key="1">
    <source>
        <dbReference type="PROSITE" id="PS50106"/>
    </source>
</evidence>